<keyword evidence="4" id="KW-0690">Ribosome biogenesis</keyword>
<accession>A0A090KZH2</accession>
<evidence type="ECO:0000313" key="14">
    <source>
        <dbReference type="WormBase" id="SRAE_1000108900"/>
    </source>
</evidence>
<dbReference type="GO" id="GO:0005737">
    <property type="term" value="C:cytoplasm"/>
    <property type="evidence" value="ECO:0007669"/>
    <property type="project" value="UniProtKB-SubCell"/>
</dbReference>
<feature type="region of interest" description="Disordered" evidence="9">
    <location>
        <begin position="65"/>
        <end position="95"/>
    </location>
</feature>
<dbReference type="Proteomes" id="UP000035682">
    <property type="component" value="Unplaced"/>
</dbReference>
<dbReference type="OMA" id="HCASAND"/>
<organism evidence="11">
    <name type="scientific">Strongyloides ratti</name>
    <name type="common">Parasitic roundworm</name>
    <dbReference type="NCBI Taxonomy" id="34506"/>
    <lineage>
        <taxon>Eukaryota</taxon>
        <taxon>Metazoa</taxon>
        <taxon>Ecdysozoa</taxon>
        <taxon>Nematoda</taxon>
        <taxon>Chromadorea</taxon>
        <taxon>Rhabditida</taxon>
        <taxon>Tylenchina</taxon>
        <taxon>Panagrolaimomorpha</taxon>
        <taxon>Strongyloidoidea</taxon>
        <taxon>Strongyloididae</taxon>
        <taxon>Strongyloides</taxon>
    </lineage>
</organism>
<reference evidence="11 12" key="1">
    <citation type="submission" date="2014-09" db="EMBL/GenBank/DDBJ databases">
        <authorList>
            <person name="Martin A.A."/>
        </authorList>
    </citation>
    <scope>NUCLEOTIDE SEQUENCE</scope>
    <source>
        <strain evidence="12">ED321</strain>
        <strain evidence="11">ED321 Heterogonic</strain>
    </source>
</reference>
<dbReference type="WBParaSite" id="SRAE_1000108900.1">
    <property type="protein sequence ID" value="SRAE_1000108900.1"/>
    <property type="gene ID" value="WBGene00257691"/>
</dbReference>
<dbReference type="GeneID" id="36375186"/>
<dbReference type="GO" id="GO:0042254">
    <property type="term" value="P:ribosome biogenesis"/>
    <property type="evidence" value="ECO:0007669"/>
    <property type="project" value="UniProtKB-KW"/>
</dbReference>
<keyword evidence="7" id="KW-0862">Zinc</keyword>
<dbReference type="CTD" id="36375186"/>
<evidence type="ECO:0000256" key="7">
    <source>
        <dbReference type="ARBA" id="ARBA00022833"/>
    </source>
</evidence>
<proteinExistence type="predicted"/>
<evidence type="ECO:0000256" key="1">
    <source>
        <dbReference type="ARBA" id="ARBA00004123"/>
    </source>
</evidence>
<dbReference type="STRING" id="34506.A0A090KZH2"/>
<dbReference type="InterPro" id="IPR022755">
    <property type="entry name" value="Znf_C2H2_jaz"/>
</dbReference>
<keyword evidence="6" id="KW-0863">Zinc-finger</keyword>
<keyword evidence="5" id="KW-0479">Metal-binding</keyword>
<evidence type="ECO:0000313" key="12">
    <source>
        <dbReference type="Proteomes" id="UP000035682"/>
    </source>
</evidence>
<dbReference type="InterPro" id="IPR036236">
    <property type="entry name" value="Znf_C2H2_sf"/>
</dbReference>
<evidence type="ECO:0000259" key="10">
    <source>
        <dbReference type="SMART" id="SM00451"/>
    </source>
</evidence>
<evidence type="ECO:0000313" key="13">
    <source>
        <dbReference type="WBParaSite" id="SRAE_1000108900.1"/>
    </source>
</evidence>
<dbReference type="InterPro" id="IPR051879">
    <property type="entry name" value="C2H2-ZF_Maturation_Protein"/>
</dbReference>
<evidence type="ECO:0000313" key="11">
    <source>
        <dbReference type="EMBL" id="CEF62821.1"/>
    </source>
</evidence>
<dbReference type="OrthoDB" id="24683at2759"/>
<evidence type="ECO:0000256" key="2">
    <source>
        <dbReference type="ARBA" id="ARBA00004496"/>
    </source>
</evidence>
<reference evidence="13" key="2">
    <citation type="submission" date="2020-12" db="UniProtKB">
        <authorList>
            <consortium name="WormBaseParasite"/>
        </authorList>
    </citation>
    <scope>IDENTIFICATION</scope>
</reference>
<evidence type="ECO:0000256" key="6">
    <source>
        <dbReference type="ARBA" id="ARBA00022771"/>
    </source>
</evidence>
<dbReference type="GO" id="GO:0005634">
    <property type="term" value="C:nucleus"/>
    <property type="evidence" value="ECO:0007669"/>
    <property type="project" value="UniProtKB-SubCell"/>
</dbReference>
<feature type="compositionally biased region" description="Basic and acidic residues" evidence="9">
    <location>
        <begin position="26"/>
        <end position="35"/>
    </location>
</feature>
<dbReference type="Pfam" id="PF12171">
    <property type="entry name" value="zf-C2H2_jaz"/>
    <property type="match status" value="1"/>
</dbReference>
<dbReference type="EMBL" id="LN609528">
    <property type="protein sequence ID" value="CEF62821.1"/>
    <property type="molecule type" value="Genomic_DNA"/>
</dbReference>
<evidence type="ECO:0000256" key="4">
    <source>
        <dbReference type="ARBA" id="ARBA00022517"/>
    </source>
</evidence>
<protein>
    <submittedName>
        <fullName evidence="11 13">Zinc finger protein 593</fullName>
    </submittedName>
</protein>
<comment type="subcellular location">
    <subcellularLocation>
        <location evidence="2">Cytoplasm</location>
    </subcellularLocation>
    <subcellularLocation>
        <location evidence="1">Nucleus</location>
    </subcellularLocation>
</comment>
<evidence type="ECO:0000256" key="8">
    <source>
        <dbReference type="ARBA" id="ARBA00023242"/>
    </source>
</evidence>
<evidence type="ECO:0000256" key="3">
    <source>
        <dbReference type="ARBA" id="ARBA00022490"/>
    </source>
</evidence>
<dbReference type="SMART" id="SM00451">
    <property type="entry name" value="ZnF_U1"/>
    <property type="match status" value="1"/>
</dbReference>
<dbReference type="GO" id="GO:0008270">
    <property type="term" value="F:zinc ion binding"/>
    <property type="evidence" value="ECO:0007669"/>
    <property type="project" value="UniProtKB-KW"/>
</dbReference>
<feature type="compositionally biased region" description="Basic residues" evidence="9">
    <location>
        <begin position="67"/>
        <end position="76"/>
    </location>
</feature>
<evidence type="ECO:0000256" key="5">
    <source>
        <dbReference type="ARBA" id="ARBA00022723"/>
    </source>
</evidence>
<dbReference type="Gene3D" id="3.30.160.60">
    <property type="entry name" value="Classic Zinc Finger"/>
    <property type="match status" value="1"/>
</dbReference>
<keyword evidence="12" id="KW-1185">Reference proteome</keyword>
<dbReference type="WormBase" id="SRAE_1000108900">
    <property type="protein sequence ID" value="SRP08943"/>
    <property type="gene ID" value="WBGene00257691"/>
</dbReference>
<feature type="domain" description="U1-type" evidence="10">
    <location>
        <begin position="46"/>
        <end position="80"/>
    </location>
</feature>
<dbReference type="PANTHER" id="PTHR46095:SF1">
    <property type="entry name" value="ZINC FINGER PROTEIN 593"/>
    <property type="match status" value="1"/>
</dbReference>
<feature type="region of interest" description="Disordered" evidence="9">
    <location>
        <begin position="1"/>
        <end position="45"/>
    </location>
</feature>
<dbReference type="SUPFAM" id="SSF57667">
    <property type="entry name" value="beta-beta-alpha zinc fingers"/>
    <property type="match status" value="1"/>
</dbReference>
<gene>
    <name evidence="11 13 14" type="ORF">SRAE_1000108900</name>
</gene>
<dbReference type="GO" id="GO:0003676">
    <property type="term" value="F:nucleic acid binding"/>
    <property type="evidence" value="ECO:0007669"/>
    <property type="project" value="InterPro"/>
</dbReference>
<dbReference type="InterPro" id="IPR003604">
    <property type="entry name" value="Matrin/U1-like-C_Znf_C2H2"/>
</dbReference>
<sequence>MPSRHTISNKVRKRPGLDLDQVQKNLEPEKREKLENQPFDEDLPGGGQHYCVPCDKHCASANDKEKHMKGKSHKQRVKELAKGPAFTPKEAEEAF</sequence>
<evidence type="ECO:0000256" key="9">
    <source>
        <dbReference type="SAM" id="MobiDB-lite"/>
    </source>
</evidence>
<name>A0A090KZH2_STRRB</name>
<dbReference type="RefSeq" id="XP_024502023.1">
    <property type="nucleotide sequence ID" value="XM_024648001.1"/>
</dbReference>
<keyword evidence="8" id="KW-0539">Nucleus</keyword>
<dbReference type="AlphaFoldDB" id="A0A090KZH2"/>
<keyword evidence="3" id="KW-0963">Cytoplasm</keyword>
<dbReference type="PANTHER" id="PTHR46095">
    <property type="entry name" value="ZINC FINGER PROTEIN 593"/>
    <property type="match status" value="1"/>
</dbReference>